<dbReference type="InterPro" id="IPR039848">
    <property type="entry name" value="Ribosomal_mS35_mt"/>
</dbReference>
<evidence type="ECO:0000256" key="1">
    <source>
        <dbReference type="SAM" id="MobiDB-lite"/>
    </source>
</evidence>
<evidence type="ECO:0000313" key="3">
    <source>
        <dbReference type="EMBL" id="EWC44156.1"/>
    </source>
</evidence>
<sequence length="610" mass="70913">MVLIARRVLATVRRASNRPCGLLVPSVNLPPRPIYLAHAFSQQTRKSSNWASEDDDKEFEGLEEREEPEEEGEEEESLVPKYRDEDIKKAREAMGVTRSGGAVPTIGDFLSWPQDYKDDDDSLPREFDELPWAAKRALKVPKLPKEPVTAENLFERLSIGDEEIEDMALGVRTRGEPKWKSRGLVKLQESDFLPEDEEGMADLSDLNTLIGDDRFSESEILNIMVDDTEPENELILVRRMMEETEREMAEDIVRLHKHEEGMLREEIKLRIEQGSSPEEAEHDARAIMRLPQKRTDARKSVSRDLSDEAIDLTDTLWNSELEEMGVKGRRAIMKNLDHRAEWDSRPLKPSREDAMEMYPRTPAGFEDGDDFDLHMWDWNSTDMSSMAHSELEEHREARRYARLAIYDMPRLTSFAKPFQTPSKSEVLRFRYTTYMGVQHPAENKVVMECCPDDLGLTNLQRDKLIKICGQRYNPTRKLLKFSCEKFAHQHQNKRYLSELIDKLIVEAKDDTDTFEDVPFDFRHHKFKPQRSFPKEWRMTPEKLQIKRLKDWQSKATPEELGRLRAYLYQRAEAEKQLAKEKKGRTATDGIDLSGMTFTKSAESELLPTQM</sequence>
<dbReference type="EMBL" id="KI966445">
    <property type="protein sequence ID" value="EWC44156.1"/>
    <property type="molecule type" value="Genomic_DNA"/>
</dbReference>
<dbReference type="Pfam" id="PF10213">
    <property type="entry name" value="MRP-S28"/>
    <property type="match status" value="1"/>
</dbReference>
<feature type="compositionally biased region" description="Acidic residues" evidence="1">
    <location>
        <begin position="52"/>
        <end position="77"/>
    </location>
</feature>
<name>W7HJN4_9PEZI</name>
<dbReference type="PANTHER" id="PTHR13490:SF0">
    <property type="entry name" value="SMALL RIBOSOMAL SUBUNIT PROTEIN MS35"/>
    <property type="match status" value="1"/>
</dbReference>
<evidence type="ECO:0000313" key="4">
    <source>
        <dbReference type="Proteomes" id="UP000024837"/>
    </source>
</evidence>
<dbReference type="InterPro" id="IPR019349">
    <property type="entry name" value="Ribosomal_mS35_mit"/>
</dbReference>
<feature type="domain" description="Small ribosomal subunit protein mS35 mitochondrial conserved" evidence="2">
    <location>
        <begin position="417"/>
        <end position="536"/>
    </location>
</feature>
<dbReference type="GO" id="GO:0003735">
    <property type="term" value="F:structural constituent of ribosome"/>
    <property type="evidence" value="ECO:0007669"/>
    <property type="project" value="InterPro"/>
</dbReference>
<organism evidence="3 4">
    <name type="scientific">Drechslerella stenobrocha 248</name>
    <dbReference type="NCBI Taxonomy" id="1043628"/>
    <lineage>
        <taxon>Eukaryota</taxon>
        <taxon>Fungi</taxon>
        <taxon>Dikarya</taxon>
        <taxon>Ascomycota</taxon>
        <taxon>Pezizomycotina</taxon>
        <taxon>Orbiliomycetes</taxon>
        <taxon>Orbiliales</taxon>
        <taxon>Orbiliaceae</taxon>
        <taxon>Drechslerella</taxon>
    </lineage>
</organism>
<gene>
    <name evidence="3" type="ORF">DRE_06981</name>
</gene>
<dbReference type="GO" id="GO:0032543">
    <property type="term" value="P:mitochondrial translation"/>
    <property type="evidence" value="ECO:0007669"/>
    <property type="project" value="InterPro"/>
</dbReference>
<dbReference type="GO" id="GO:0005763">
    <property type="term" value="C:mitochondrial small ribosomal subunit"/>
    <property type="evidence" value="ECO:0007669"/>
    <property type="project" value="TreeGrafter"/>
</dbReference>
<keyword evidence="4" id="KW-1185">Reference proteome</keyword>
<dbReference type="AlphaFoldDB" id="W7HJN4"/>
<evidence type="ECO:0000259" key="2">
    <source>
        <dbReference type="Pfam" id="PF10213"/>
    </source>
</evidence>
<protein>
    <recommendedName>
        <fullName evidence="2">Small ribosomal subunit protein mS35 mitochondrial conserved domain-containing protein</fullName>
    </recommendedName>
</protein>
<dbReference type="Proteomes" id="UP000024837">
    <property type="component" value="Unassembled WGS sequence"/>
</dbReference>
<dbReference type="PANTHER" id="PTHR13490">
    <property type="entry name" value="MITOCHONDRIAL 28S RIBOSOMAL PROTEIN S28"/>
    <property type="match status" value="1"/>
</dbReference>
<proteinExistence type="predicted"/>
<dbReference type="HOGENOM" id="CLU_516799_0_0_1"/>
<reference evidence="3 4" key="1">
    <citation type="submission" date="2013-05" db="EMBL/GenBank/DDBJ databases">
        <title>Drechslerella stenobrocha genome reveals carnivorous origination and mechanical trapping mechanism of predatory fungi.</title>
        <authorList>
            <person name="Liu X."/>
            <person name="Zhang W."/>
            <person name="Liu K."/>
        </authorList>
    </citation>
    <scope>NUCLEOTIDE SEQUENCE [LARGE SCALE GENOMIC DNA]</scope>
    <source>
        <strain evidence="3 4">248</strain>
    </source>
</reference>
<accession>W7HJN4</accession>
<dbReference type="OrthoDB" id="283424at2759"/>
<feature type="region of interest" description="Disordered" evidence="1">
    <location>
        <begin position="45"/>
        <end position="79"/>
    </location>
</feature>